<keyword evidence="6" id="KW-1185">Reference proteome</keyword>
<dbReference type="OrthoDB" id="1934200at2"/>
<gene>
    <name evidence="5" type="ORF">SAMN04488695_101343</name>
</gene>
<dbReference type="STRING" id="398199.SAMN05421804_10475"/>
<evidence type="ECO:0000313" key="5">
    <source>
        <dbReference type="EMBL" id="SFN32108.1"/>
    </source>
</evidence>
<dbReference type="Gene3D" id="2.60.40.2020">
    <property type="match status" value="1"/>
</dbReference>
<evidence type="ECO:0000313" key="6">
    <source>
        <dbReference type="Proteomes" id="UP000181899"/>
    </source>
</evidence>
<name>A0A1I4Y1W3_9CLOT</name>
<organism evidence="5 6">
    <name type="scientific">Proteiniclasticum ruminis</name>
    <dbReference type="NCBI Taxonomy" id="398199"/>
    <lineage>
        <taxon>Bacteria</taxon>
        <taxon>Bacillati</taxon>
        <taxon>Bacillota</taxon>
        <taxon>Clostridia</taxon>
        <taxon>Eubacteriales</taxon>
        <taxon>Clostridiaceae</taxon>
        <taxon>Proteiniclasticum</taxon>
    </lineage>
</organism>
<dbReference type="Pfam" id="PF09394">
    <property type="entry name" value="Inhibitor_I42"/>
    <property type="match status" value="1"/>
</dbReference>
<dbReference type="Proteomes" id="UP000181899">
    <property type="component" value="Unassembled WGS sequence"/>
</dbReference>
<dbReference type="GO" id="GO:0004869">
    <property type="term" value="F:cysteine-type endopeptidase inhibitor activity"/>
    <property type="evidence" value="ECO:0007669"/>
    <property type="project" value="UniProtKB-KW"/>
</dbReference>
<reference evidence="5 6" key="1">
    <citation type="submission" date="2016-10" db="EMBL/GenBank/DDBJ databases">
        <authorList>
            <person name="de Groot N.N."/>
        </authorList>
    </citation>
    <scope>NUCLEOTIDE SEQUENCE [LARGE SCALE GENOMIC DNA]</scope>
    <source>
        <strain evidence="5 6">ML2</strain>
    </source>
</reference>
<evidence type="ECO:0000256" key="3">
    <source>
        <dbReference type="SAM" id="SignalP"/>
    </source>
</evidence>
<evidence type="ECO:0000259" key="4">
    <source>
        <dbReference type="Pfam" id="PF09394"/>
    </source>
</evidence>
<feature type="signal peptide" evidence="3">
    <location>
        <begin position="1"/>
        <end position="23"/>
    </location>
</feature>
<proteinExistence type="predicted"/>
<sequence length="137" mass="15396">MRFKKTLCCLVLAVPLLTLFGCAENVLPEEVTKDGAHLEIILEENPTTGYSWTMDDYDTSLLKLEKDEYSASTTEGAVGSGGTHLYRFTGQKEGNITLIFRYYRNWEGKDTAVEVREYSITVADDGKIQSVDVKNKE</sequence>
<dbReference type="SUPFAM" id="SSF141066">
    <property type="entry name" value="ICP-like"/>
    <property type="match status" value="1"/>
</dbReference>
<keyword evidence="2" id="KW-0789">Thiol protease inhibitor</keyword>
<accession>A0A1I4Y1W3</accession>
<dbReference type="InterPro" id="IPR018990">
    <property type="entry name" value="Prot_inh_I42_chagasin"/>
</dbReference>
<dbReference type="InterPro" id="IPR052781">
    <property type="entry name" value="Cys_protease_inhibitor_I42"/>
</dbReference>
<keyword evidence="3" id="KW-0732">Signal</keyword>
<dbReference type="PANTHER" id="PTHR36530:SF1">
    <property type="entry name" value="AMOEBIASIN-1"/>
    <property type="match status" value="1"/>
</dbReference>
<dbReference type="InterPro" id="IPR036331">
    <property type="entry name" value="Chagasin-like_sf"/>
</dbReference>
<protein>
    <submittedName>
        <fullName evidence="5">Predicted secreted protein</fullName>
    </submittedName>
</protein>
<dbReference type="PROSITE" id="PS51257">
    <property type="entry name" value="PROKAR_LIPOPROTEIN"/>
    <property type="match status" value="1"/>
</dbReference>
<keyword evidence="1" id="KW-0646">Protease inhibitor</keyword>
<dbReference type="RefSeq" id="WP_074909517.1">
    <property type="nucleotide sequence ID" value="NZ_FOVK01000001.1"/>
</dbReference>
<evidence type="ECO:0000256" key="2">
    <source>
        <dbReference type="ARBA" id="ARBA00022704"/>
    </source>
</evidence>
<dbReference type="EMBL" id="FOVK01000001">
    <property type="protein sequence ID" value="SFN32108.1"/>
    <property type="molecule type" value="Genomic_DNA"/>
</dbReference>
<dbReference type="AlphaFoldDB" id="A0A1I4Y1W3"/>
<feature type="chain" id="PRO_5010231516" evidence="3">
    <location>
        <begin position="24"/>
        <end position="137"/>
    </location>
</feature>
<dbReference type="PANTHER" id="PTHR36530">
    <property type="entry name" value="INHIBITOR OF CYSTEINE PEPTIDASE"/>
    <property type="match status" value="1"/>
</dbReference>
<feature type="domain" description="Proteinase inhibitor I42 chagasin" evidence="4">
    <location>
        <begin position="34"/>
        <end position="122"/>
    </location>
</feature>
<evidence type="ECO:0000256" key="1">
    <source>
        <dbReference type="ARBA" id="ARBA00022690"/>
    </source>
</evidence>